<keyword evidence="3" id="KW-1185">Reference proteome</keyword>
<sequence>MPTVSVIIPTYNRAEPLRRTLDSVLAQTYDDLEAIVVDDASSDGTASVMESYDDPRVTFIQHETNQGGSAARNTGIEHASGEYMAFLDSDDEWLPRKLERQVDLLERRSDDWVAAYCGVEMVPESEPGVVRKLATHLFSRRRVTEGAEGGEELVRLVLSDDLHTSAGSTLIVRSDVVEDIDGFDESFDRFQDSEFLIRVLQRGKLAYVNAPLVRRHKSGNPSATDLEAADQHYVRAFSETVSELQSEGYDVVGAHRYMLGKAHLSEGNLLRGMRYLRRARRPTARQYPGLALSLVAGLQHRAG</sequence>
<dbReference type="EMBL" id="CP058579">
    <property type="protein sequence ID" value="QLG60375.1"/>
    <property type="molecule type" value="Genomic_DNA"/>
</dbReference>
<dbReference type="RefSeq" id="WP_179266961.1">
    <property type="nucleotide sequence ID" value="NZ_CP058579.1"/>
</dbReference>
<dbReference type="GeneID" id="56035963"/>
<evidence type="ECO:0000313" key="3">
    <source>
        <dbReference type="Proteomes" id="UP000509626"/>
    </source>
</evidence>
<dbReference type="OrthoDB" id="46222at2157"/>
<accession>A0A7D5L8Q2</accession>
<feature type="domain" description="Glycosyltransferase 2-like" evidence="1">
    <location>
        <begin position="5"/>
        <end position="113"/>
    </location>
</feature>
<dbReference type="InterPro" id="IPR050834">
    <property type="entry name" value="Glycosyltransf_2"/>
</dbReference>
<proteinExistence type="predicted"/>
<keyword evidence="2" id="KW-0808">Transferase</keyword>
<dbReference type="AlphaFoldDB" id="A0A7D5L8Q2"/>
<dbReference type="CDD" id="cd00761">
    <property type="entry name" value="Glyco_tranf_GTA_type"/>
    <property type="match status" value="1"/>
</dbReference>
<dbReference type="InterPro" id="IPR029044">
    <property type="entry name" value="Nucleotide-diphossugar_trans"/>
</dbReference>
<dbReference type="InterPro" id="IPR001173">
    <property type="entry name" value="Glyco_trans_2-like"/>
</dbReference>
<dbReference type="Pfam" id="PF00535">
    <property type="entry name" value="Glycos_transf_2"/>
    <property type="match status" value="1"/>
</dbReference>
<reference evidence="2 3" key="1">
    <citation type="submission" date="2020-06" db="EMBL/GenBank/DDBJ databases">
        <title>NJ-3-1, isolated from saline soil.</title>
        <authorList>
            <person name="Cui H.L."/>
            <person name="Shi X."/>
        </authorList>
    </citation>
    <scope>NUCLEOTIDE SEQUENCE [LARGE SCALE GENOMIC DNA]</scope>
    <source>
        <strain evidence="2 3">NJ-3-1</strain>
    </source>
</reference>
<organism evidence="2 3">
    <name type="scientific">Halorarum salinum</name>
    <dbReference type="NCBI Taxonomy" id="2743089"/>
    <lineage>
        <taxon>Archaea</taxon>
        <taxon>Methanobacteriati</taxon>
        <taxon>Methanobacteriota</taxon>
        <taxon>Stenosarchaea group</taxon>
        <taxon>Halobacteria</taxon>
        <taxon>Halobacteriales</taxon>
        <taxon>Haloferacaceae</taxon>
        <taxon>Halorarum</taxon>
    </lineage>
</organism>
<dbReference type="GO" id="GO:0016740">
    <property type="term" value="F:transferase activity"/>
    <property type="evidence" value="ECO:0007669"/>
    <property type="project" value="UniProtKB-KW"/>
</dbReference>
<dbReference type="SUPFAM" id="SSF53448">
    <property type="entry name" value="Nucleotide-diphospho-sugar transferases"/>
    <property type="match status" value="1"/>
</dbReference>
<dbReference type="PANTHER" id="PTHR43685:SF2">
    <property type="entry name" value="GLYCOSYLTRANSFERASE 2-LIKE DOMAIN-CONTAINING PROTEIN"/>
    <property type="match status" value="1"/>
</dbReference>
<dbReference type="PANTHER" id="PTHR43685">
    <property type="entry name" value="GLYCOSYLTRANSFERASE"/>
    <property type="match status" value="1"/>
</dbReference>
<dbReference type="KEGG" id="halu:HUG12_00850"/>
<gene>
    <name evidence="2" type="ORF">HUG12_00850</name>
</gene>
<protein>
    <submittedName>
        <fullName evidence="2">Glycosyltransferase family 2 protein</fullName>
    </submittedName>
</protein>
<dbReference type="Gene3D" id="3.90.550.10">
    <property type="entry name" value="Spore Coat Polysaccharide Biosynthesis Protein SpsA, Chain A"/>
    <property type="match status" value="1"/>
</dbReference>
<evidence type="ECO:0000313" key="2">
    <source>
        <dbReference type="EMBL" id="QLG60375.1"/>
    </source>
</evidence>
<evidence type="ECO:0000259" key="1">
    <source>
        <dbReference type="Pfam" id="PF00535"/>
    </source>
</evidence>
<name>A0A7D5L8Q2_9EURY</name>
<dbReference type="Proteomes" id="UP000509626">
    <property type="component" value="Chromosome"/>
</dbReference>